<evidence type="ECO:0000313" key="8">
    <source>
        <dbReference type="Proteomes" id="UP001385892"/>
    </source>
</evidence>
<evidence type="ECO:0000256" key="1">
    <source>
        <dbReference type="ARBA" id="ARBA00009402"/>
    </source>
</evidence>
<keyword evidence="8" id="KW-1185">Reference proteome</keyword>
<feature type="domain" description="DUF4158" evidence="6">
    <location>
        <begin position="13"/>
        <end position="169"/>
    </location>
</feature>
<proteinExistence type="inferred from homology"/>
<gene>
    <name evidence="7" type="ORF">WKW82_37335</name>
</gene>
<organism evidence="7 8">
    <name type="scientific">Variovorax rhizosphaerae</name>
    <dbReference type="NCBI Taxonomy" id="1836200"/>
    <lineage>
        <taxon>Bacteria</taxon>
        <taxon>Pseudomonadati</taxon>
        <taxon>Pseudomonadota</taxon>
        <taxon>Betaproteobacteria</taxon>
        <taxon>Burkholderiales</taxon>
        <taxon>Comamonadaceae</taxon>
        <taxon>Variovorax</taxon>
    </lineage>
</organism>
<dbReference type="Pfam" id="PF13700">
    <property type="entry name" value="DUF4158"/>
    <property type="match status" value="1"/>
</dbReference>
<dbReference type="NCBIfam" id="NF033527">
    <property type="entry name" value="transpos_Tn3"/>
    <property type="match status" value="1"/>
</dbReference>
<reference evidence="7 8" key="1">
    <citation type="submission" date="2024-03" db="EMBL/GenBank/DDBJ databases">
        <title>Novel species of the genus Variovorax.</title>
        <authorList>
            <person name="Liu Q."/>
            <person name="Xin Y.-H."/>
        </authorList>
    </citation>
    <scope>NUCLEOTIDE SEQUENCE [LARGE SCALE GENOMIC DNA]</scope>
    <source>
        <strain evidence="7 8">KACC 18900</strain>
    </source>
</reference>
<keyword evidence="4" id="KW-0233">DNA recombination</keyword>
<accession>A0ABU8X0S8</accession>
<evidence type="ECO:0000313" key="7">
    <source>
        <dbReference type="EMBL" id="MEJ8852337.1"/>
    </source>
</evidence>
<dbReference type="InterPro" id="IPR002513">
    <property type="entry name" value="Tn3_Tnp_DDE_dom"/>
</dbReference>
<protein>
    <submittedName>
        <fullName evidence="7">Tn3 family transposase</fullName>
    </submittedName>
</protein>
<evidence type="ECO:0000259" key="6">
    <source>
        <dbReference type="Pfam" id="PF13700"/>
    </source>
</evidence>
<evidence type="ECO:0000256" key="2">
    <source>
        <dbReference type="ARBA" id="ARBA00022578"/>
    </source>
</evidence>
<comment type="caution">
    <text evidence="7">The sequence shown here is derived from an EMBL/GenBank/DDBJ whole genome shotgun (WGS) entry which is preliminary data.</text>
</comment>
<dbReference type="Proteomes" id="UP001385892">
    <property type="component" value="Unassembled WGS sequence"/>
</dbReference>
<sequence length="980" mass="109679">MSSFAKRFIGVENLPAKMSEFDVQQAFCLSKDDVNAISERFRHDRRVAAAIQMVFLRASGRPMDRFASVPKTLLRSVCDALQTSAVSIATLRSLYERRQTLYEHQAWSRTYLGLQDFDDAKVKQLEQVLAVAALEAAHPDDLGESARMWLYDRRIIIPGPRRVADLARKAFEATEAAMAATIEVAIGKAALRKVIDWAYSLRPDSMVSHIEWLKTPPKRHAPSTVTETLAKIRALKELGAHLWALEPIALSKQKAYAVHVMMRRPSMTARIERQRQTVEVACFLRVTLMELTDMALLQASRRSQDLFRRAAERVQKGRLRSKDTALHQAVSAKKVLHDETKSWRDRVLEARALLDGISDASTCSFASQVRRALAEDSRRVHAHLAGLRDIDFAGAAGDRGHEQWKAWSQLHALNIKEVPPDFELPPVGVAWNAIVNDLDAQSRFRSFEASTMMALRKSLRRGSAWVNHSITFRARESLLIAESDWASTKEQHYQLLGLPMQAMEFLTPILAGMSVCLSALAEAAERGHLEIGADRLLHLPPILPLDEEIEPRKTREAVFKHIGRVQLPDLVMEVDAATHFSEALLARRPTSNNELLAVYGALFAHGTDMDAAGVGSMIPGIDAAHIATAMRAIEFSGRLRRANERVSEYQNTLPIAALWGDGTKGSADMMAMDASRHLWTARVDPRRRTYAAGMYTHVRDRWGLFYDQPIVLNERQAGVAVEGVEQHNRSADRIRVSLLAVDTHGVTNVAMALAKLLGFDLCPRLRDLRERKLLVPRGWPVPDSLDSVTLRRVSITSIERGWDELVRMVASIRAGKASAAHAIHRLGSAAIGDPLHRAADHLGRLLRTLFLCDYLAIPDYRREIHTLLNRGESVHQLQRAIHGGQVAQERGRRQQEMIAISGAHALLTNIVLAWNTKRMDGVVARLKDDGLEIKEDWLRRIGPAHFSHINFRGTFKFNVERYADVLIDRAAGKAIAKSGA</sequence>
<dbReference type="InterPro" id="IPR025296">
    <property type="entry name" value="DUF4158"/>
</dbReference>
<keyword evidence="3" id="KW-0238">DNA-binding</keyword>
<evidence type="ECO:0000256" key="3">
    <source>
        <dbReference type="ARBA" id="ARBA00023125"/>
    </source>
</evidence>
<dbReference type="Pfam" id="PF01526">
    <property type="entry name" value="DDE_Tnp_Tn3"/>
    <property type="match status" value="1"/>
</dbReference>
<name>A0ABU8X0S8_9BURK</name>
<keyword evidence="2" id="KW-0815">Transposition</keyword>
<evidence type="ECO:0000256" key="4">
    <source>
        <dbReference type="ARBA" id="ARBA00023172"/>
    </source>
</evidence>
<comment type="similarity">
    <text evidence="1">Belongs to the transposase 7 family.</text>
</comment>
<dbReference type="EMBL" id="JBBKZT010000037">
    <property type="protein sequence ID" value="MEJ8852337.1"/>
    <property type="molecule type" value="Genomic_DNA"/>
</dbReference>
<evidence type="ECO:0000259" key="5">
    <source>
        <dbReference type="Pfam" id="PF01526"/>
    </source>
</evidence>
<dbReference type="InterPro" id="IPR047653">
    <property type="entry name" value="Tn3-like_transpos"/>
</dbReference>
<feature type="domain" description="Tn3 transposase DDE" evidence="5">
    <location>
        <begin position="569"/>
        <end position="955"/>
    </location>
</feature>